<dbReference type="AlphaFoldDB" id="A0A388M109"/>
<keyword evidence="2" id="KW-0472">Membrane</keyword>
<accession>A0A388M109</accession>
<organism evidence="3 4">
    <name type="scientific">Chara braunii</name>
    <name type="common">Braun's stonewort</name>
    <dbReference type="NCBI Taxonomy" id="69332"/>
    <lineage>
        <taxon>Eukaryota</taxon>
        <taxon>Viridiplantae</taxon>
        <taxon>Streptophyta</taxon>
        <taxon>Charophyceae</taxon>
        <taxon>Charales</taxon>
        <taxon>Characeae</taxon>
        <taxon>Chara</taxon>
    </lineage>
</organism>
<gene>
    <name evidence="3" type="ORF">CBR_g46657</name>
</gene>
<feature type="compositionally biased region" description="Gly residues" evidence="1">
    <location>
        <begin position="636"/>
        <end position="645"/>
    </location>
</feature>
<evidence type="ECO:0000256" key="1">
    <source>
        <dbReference type="SAM" id="MobiDB-lite"/>
    </source>
</evidence>
<feature type="region of interest" description="Disordered" evidence="1">
    <location>
        <begin position="623"/>
        <end position="656"/>
    </location>
</feature>
<dbReference type="Gramene" id="GBG88169">
    <property type="protein sequence ID" value="GBG88169"/>
    <property type="gene ID" value="CBR_g46657"/>
</dbReference>
<feature type="region of interest" description="Disordered" evidence="1">
    <location>
        <begin position="586"/>
        <end position="609"/>
    </location>
</feature>
<dbReference type="Proteomes" id="UP000265515">
    <property type="component" value="Unassembled WGS sequence"/>
</dbReference>
<feature type="transmembrane region" description="Helical" evidence="2">
    <location>
        <begin position="278"/>
        <end position="302"/>
    </location>
</feature>
<sequence length="1252" mass="140911">MSGATPSFGSWQVGPDPALAPRLAAAPVAGRPLARGVTRSTSLIKSQKLYAERDEDTSSLPFGWAWGRRWRRRYFVWYMSDPELEFEEFGQEPTVTGGTRWEYGASARKHFRAPGWAAKWLAAVFKLVLDVNDLANWAVVALFGVVLVAFPSLLTLSEDGLLYWLSWAALAQSVVSILCNYSRRSREGRGAPDIPCAYWLANPPREGLVSDLRHRYIMQLFPDTWELVQYAAKGGVGFLLLLNIDDDVRKLADLPLLTSNGEPTGSSSTHITKRLKEALYAGAAILIFQLCAGVFYCIMHFVKEWSPGIRAFIWHFRRHGSLPGCLAFDSELCGIPAHWFMSVRDVKLCLAWALNRRHQWKLRHKESQRRPEATLSAAADVSDKLVDRYVAMAIDSLSKTATYYEGRQEILDNSGFELILLALKSGMDIKTRTAAASVVHSFFVNIERRAYEEANRGVNLEQNLPGFGSSRIAWNFGGLETDARFRIIGTGNVSTAIDELEHLTAYYLRAATVNLIDLLHSSETSAKQKEEASRALLSLVVAVTSSAFCQFNARPKHRVLTCLPRWLRVTAAEELDVMVDAMGRARRPSVNQDPSVEAGAVGRRRPSITERDSGGIEFTAVGARRPSIPPTRPLLPGGGEQSGPGGIPPSGAAGARSGPVTVVGGAVVQQHFSSESWPWSAVLAAIAENLFERLEVTEPMLELRELEQEGQDSTQELERLRERLGARLSCIRVLMYAAEAETNTVECRVNCLNVLSELTADRNCRDLFLKKLRGVDMLLRLAYPVEQKEDRYEGIVRLAPLGVRHGTVFLCLNCDDDSRIITEHNLDTMERYAFIIVCCSPDFLLNLPTAGIFLRVIELLHDVTMRCRRLPRAFLAKLGRSSPMFDFMMVLQVLTVHMNFARILHGLLSMPANHNRGWSLLNDHERRELRYLRERAGALDLFERMWRRLSVARRKVIRLILWFQSNFSQFLSRDSDKDFIKLFSGALDLLDVESVQVPHPGLVSNEGDPESTRMQNLLHDGFNTWREEISPLQNWRFLPEMSFNLWKAWRKLYTLQCPVPMTFDEYLSEPMLYNPALYFASPDPRDHTRTTLSLDCVYSLIESLVWTLVDSDCAETLSTIPASSAATARTRAPPAVAGGHTSWRYSAPYPTLSPDDWAGSFIMDTGDDGKLADELYINEERVVDYTKEIYARKDVQRKSATMLVKLAKLHENLRRRIASSFTLKQYIEPLRSLGFSETEELFGLISQAARPV</sequence>
<keyword evidence="2" id="KW-0812">Transmembrane</keyword>
<name>A0A388M109_CHABU</name>
<feature type="transmembrane region" description="Helical" evidence="2">
    <location>
        <begin position="134"/>
        <end position="155"/>
    </location>
</feature>
<dbReference type="STRING" id="69332.A0A388M109"/>
<keyword evidence="2" id="KW-1133">Transmembrane helix</keyword>
<dbReference type="EMBL" id="BFEA01000653">
    <property type="protein sequence ID" value="GBG88169.1"/>
    <property type="molecule type" value="Genomic_DNA"/>
</dbReference>
<proteinExistence type="predicted"/>
<evidence type="ECO:0000313" key="3">
    <source>
        <dbReference type="EMBL" id="GBG88169.1"/>
    </source>
</evidence>
<evidence type="ECO:0000256" key="2">
    <source>
        <dbReference type="SAM" id="Phobius"/>
    </source>
</evidence>
<reference evidence="3 4" key="1">
    <citation type="journal article" date="2018" name="Cell">
        <title>The Chara Genome: Secondary Complexity and Implications for Plant Terrestrialization.</title>
        <authorList>
            <person name="Nishiyama T."/>
            <person name="Sakayama H."/>
            <person name="Vries J.D."/>
            <person name="Buschmann H."/>
            <person name="Saint-Marcoux D."/>
            <person name="Ullrich K.K."/>
            <person name="Haas F.B."/>
            <person name="Vanderstraeten L."/>
            <person name="Becker D."/>
            <person name="Lang D."/>
            <person name="Vosolsobe S."/>
            <person name="Rombauts S."/>
            <person name="Wilhelmsson P.K.I."/>
            <person name="Janitza P."/>
            <person name="Kern R."/>
            <person name="Heyl A."/>
            <person name="Rumpler F."/>
            <person name="Villalobos L.I.A.C."/>
            <person name="Clay J.M."/>
            <person name="Skokan R."/>
            <person name="Toyoda A."/>
            <person name="Suzuki Y."/>
            <person name="Kagoshima H."/>
            <person name="Schijlen E."/>
            <person name="Tajeshwar N."/>
            <person name="Catarino B."/>
            <person name="Hetherington A.J."/>
            <person name="Saltykova A."/>
            <person name="Bonnot C."/>
            <person name="Breuninger H."/>
            <person name="Symeonidi A."/>
            <person name="Radhakrishnan G.V."/>
            <person name="Van Nieuwerburgh F."/>
            <person name="Deforce D."/>
            <person name="Chang C."/>
            <person name="Karol K.G."/>
            <person name="Hedrich R."/>
            <person name="Ulvskov P."/>
            <person name="Glockner G."/>
            <person name="Delwiche C.F."/>
            <person name="Petrasek J."/>
            <person name="Van de Peer Y."/>
            <person name="Friml J."/>
            <person name="Beilby M."/>
            <person name="Dolan L."/>
            <person name="Kohara Y."/>
            <person name="Sugano S."/>
            <person name="Fujiyama A."/>
            <person name="Delaux P.-M."/>
            <person name="Quint M."/>
            <person name="TheiBen G."/>
            <person name="Hagemann M."/>
            <person name="Harholt J."/>
            <person name="Dunand C."/>
            <person name="Zachgo S."/>
            <person name="Langdale J."/>
            <person name="Maumus F."/>
            <person name="Straeten D.V.D."/>
            <person name="Gould S.B."/>
            <person name="Rensing S.A."/>
        </authorList>
    </citation>
    <scope>NUCLEOTIDE SEQUENCE [LARGE SCALE GENOMIC DNA]</scope>
    <source>
        <strain evidence="3 4">S276</strain>
    </source>
</reference>
<feature type="transmembrane region" description="Helical" evidence="2">
    <location>
        <begin position="161"/>
        <end position="181"/>
    </location>
</feature>
<comment type="caution">
    <text evidence="3">The sequence shown here is derived from an EMBL/GenBank/DDBJ whole genome shotgun (WGS) entry which is preliminary data.</text>
</comment>
<protein>
    <submittedName>
        <fullName evidence="3">Uncharacterized protein</fullName>
    </submittedName>
</protein>
<keyword evidence="4" id="KW-1185">Reference proteome</keyword>
<evidence type="ECO:0000313" key="4">
    <source>
        <dbReference type="Proteomes" id="UP000265515"/>
    </source>
</evidence>